<dbReference type="EMBL" id="JACIDY010000003">
    <property type="protein sequence ID" value="MBB3939855.1"/>
    <property type="molecule type" value="Genomic_DNA"/>
</dbReference>
<evidence type="ECO:0000256" key="1">
    <source>
        <dbReference type="SAM" id="MobiDB-lite"/>
    </source>
</evidence>
<organism evidence="2 3">
    <name type="scientific">Novosphingobium fluoreni</name>
    <dbReference type="NCBI Taxonomy" id="1391222"/>
    <lineage>
        <taxon>Bacteria</taxon>
        <taxon>Pseudomonadati</taxon>
        <taxon>Pseudomonadota</taxon>
        <taxon>Alphaproteobacteria</taxon>
        <taxon>Sphingomonadales</taxon>
        <taxon>Sphingomonadaceae</taxon>
        <taxon>Novosphingobium</taxon>
    </lineage>
</organism>
<protein>
    <submittedName>
        <fullName evidence="2">Uncharacterized protein</fullName>
    </submittedName>
</protein>
<reference evidence="2 3" key="1">
    <citation type="submission" date="2020-08" db="EMBL/GenBank/DDBJ databases">
        <title>Genomic Encyclopedia of Type Strains, Phase IV (KMG-IV): sequencing the most valuable type-strain genomes for metagenomic binning, comparative biology and taxonomic classification.</title>
        <authorList>
            <person name="Goeker M."/>
        </authorList>
    </citation>
    <scope>NUCLEOTIDE SEQUENCE [LARGE SCALE GENOMIC DNA]</scope>
    <source>
        <strain evidence="2 3">DSM 27568</strain>
    </source>
</reference>
<sequence>MALAASVGVVAGAVSFHTPGMKANTLRIATLVCGALAAASCADSRVIPAQPQSTAARPQTPYQGAPSRPASNAAPAPKGWADFPATPGDWQWTQQGGQSTARFAGGRLVLRCDPARGTVRLERGDGAPSGATVLRVITQTQTRQFTAVPAGGALGIDIPARDNLLDAMAFSKGRFAIETTGMPTLYVPSWTEVSRVVEDCR</sequence>
<evidence type="ECO:0000313" key="3">
    <source>
        <dbReference type="Proteomes" id="UP000561459"/>
    </source>
</evidence>
<dbReference type="RefSeq" id="WP_183616877.1">
    <property type="nucleotide sequence ID" value="NZ_JACIDY010000003.1"/>
</dbReference>
<feature type="compositionally biased region" description="Polar residues" evidence="1">
    <location>
        <begin position="50"/>
        <end position="62"/>
    </location>
</feature>
<proteinExistence type="predicted"/>
<dbReference type="AlphaFoldDB" id="A0A7W6FY96"/>
<feature type="region of interest" description="Disordered" evidence="1">
    <location>
        <begin position="49"/>
        <end position="95"/>
    </location>
</feature>
<gene>
    <name evidence="2" type="ORF">GGR39_001505</name>
</gene>
<evidence type="ECO:0000313" key="2">
    <source>
        <dbReference type="EMBL" id="MBB3939855.1"/>
    </source>
</evidence>
<keyword evidence="3" id="KW-1185">Reference proteome</keyword>
<comment type="caution">
    <text evidence="2">The sequence shown here is derived from an EMBL/GenBank/DDBJ whole genome shotgun (WGS) entry which is preliminary data.</text>
</comment>
<feature type="compositionally biased region" description="Low complexity" evidence="1">
    <location>
        <begin position="65"/>
        <end position="77"/>
    </location>
</feature>
<name>A0A7W6FY96_9SPHN</name>
<dbReference type="Proteomes" id="UP000561459">
    <property type="component" value="Unassembled WGS sequence"/>
</dbReference>
<accession>A0A7W6FY96</accession>